<accession>A0A9Q1GLU7</accession>
<name>A0A9Q1GLU7_9CARY</name>
<keyword evidence="4" id="KW-1185">Reference proteome</keyword>
<dbReference type="Proteomes" id="UP001153076">
    <property type="component" value="Unassembled WGS sequence"/>
</dbReference>
<dbReference type="AlphaFoldDB" id="A0A9Q1GLU7"/>
<feature type="compositionally biased region" description="Polar residues" evidence="1">
    <location>
        <begin position="357"/>
        <end position="366"/>
    </location>
</feature>
<evidence type="ECO:0000256" key="2">
    <source>
        <dbReference type="SAM" id="SignalP"/>
    </source>
</evidence>
<comment type="caution">
    <text evidence="3">The sequence shown here is derived from an EMBL/GenBank/DDBJ whole genome shotgun (WGS) entry which is preliminary data.</text>
</comment>
<evidence type="ECO:0000313" key="4">
    <source>
        <dbReference type="Proteomes" id="UP001153076"/>
    </source>
</evidence>
<gene>
    <name evidence="3" type="ORF">Cgig2_007646</name>
</gene>
<feature type="compositionally biased region" description="Basic and acidic residues" evidence="1">
    <location>
        <begin position="73"/>
        <end position="84"/>
    </location>
</feature>
<evidence type="ECO:0000256" key="1">
    <source>
        <dbReference type="SAM" id="MobiDB-lite"/>
    </source>
</evidence>
<keyword evidence="2" id="KW-0732">Signal</keyword>
<proteinExistence type="predicted"/>
<feature type="region of interest" description="Disordered" evidence="1">
    <location>
        <begin position="354"/>
        <end position="381"/>
    </location>
</feature>
<organism evidence="3 4">
    <name type="scientific">Carnegiea gigantea</name>
    <dbReference type="NCBI Taxonomy" id="171969"/>
    <lineage>
        <taxon>Eukaryota</taxon>
        <taxon>Viridiplantae</taxon>
        <taxon>Streptophyta</taxon>
        <taxon>Embryophyta</taxon>
        <taxon>Tracheophyta</taxon>
        <taxon>Spermatophyta</taxon>
        <taxon>Magnoliopsida</taxon>
        <taxon>eudicotyledons</taxon>
        <taxon>Gunneridae</taxon>
        <taxon>Pentapetalae</taxon>
        <taxon>Caryophyllales</taxon>
        <taxon>Cactineae</taxon>
        <taxon>Cactaceae</taxon>
        <taxon>Cactoideae</taxon>
        <taxon>Echinocereeae</taxon>
        <taxon>Carnegiea</taxon>
    </lineage>
</organism>
<feature type="region of interest" description="Disordered" evidence="1">
    <location>
        <begin position="40"/>
        <end position="95"/>
    </location>
</feature>
<reference evidence="3" key="1">
    <citation type="submission" date="2022-04" db="EMBL/GenBank/DDBJ databases">
        <title>Carnegiea gigantea Genome sequencing and assembly v2.</title>
        <authorList>
            <person name="Copetti D."/>
            <person name="Sanderson M.J."/>
            <person name="Burquez A."/>
            <person name="Wojciechowski M.F."/>
        </authorList>
    </citation>
    <scope>NUCLEOTIDE SEQUENCE</scope>
    <source>
        <strain evidence="3">SGP5-SGP5p</strain>
        <tissue evidence="3">Aerial part</tissue>
    </source>
</reference>
<protein>
    <submittedName>
        <fullName evidence="3">Uncharacterized protein</fullName>
    </submittedName>
</protein>
<feature type="chain" id="PRO_5040485273" evidence="2">
    <location>
        <begin position="22"/>
        <end position="381"/>
    </location>
</feature>
<feature type="signal peptide" evidence="2">
    <location>
        <begin position="1"/>
        <end position="21"/>
    </location>
</feature>
<feature type="compositionally biased region" description="Polar residues" evidence="1">
    <location>
        <begin position="40"/>
        <end position="70"/>
    </location>
</feature>
<dbReference type="EMBL" id="JAKOGI010001913">
    <property type="protein sequence ID" value="KAJ8423637.1"/>
    <property type="molecule type" value="Genomic_DNA"/>
</dbReference>
<sequence>MNHIDLVILLMLLELHKYTHQLDQHHQTVNPTHLLLKGTTQQELHQKPASQESRESPSNGNNEDLVRSSQSKSVDKGKGLDGGKKNKSTTSKITRSARSSWKDNIQFDVKEEVLTIDDLGKEEVINGSILPRDVMNYKTGSKFIYLVDKGFDKHVFKHGVKHFKPYKHGLKKDYFKTEEKTKEDMYDIVPKGHSRGGWMQLTLAEIGRDARASQTHCHTTGSTGYAKKRANFVETHGKELTHLEFFKETHSKEERLLSSSPSKTQVEIENEVFDELIYEEENPKQPIDFSVNVDRSDIFGVNSILRKRGYDFPDIIQMCQRGTSIIEGHAVRNEKITDEFLDATEVALHMAGDQVQEESSGNNLSNELRHTGPLTLTSQVN</sequence>
<evidence type="ECO:0000313" key="3">
    <source>
        <dbReference type="EMBL" id="KAJ8423637.1"/>
    </source>
</evidence>